<dbReference type="InterPro" id="IPR035994">
    <property type="entry name" value="Nucleoside_phosphorylase_sf"/>
</dbReference>
<comment type="similarity">
    <text evidence="3">Belongs to the PNP/MTAP phosphorylase family. MTAP subfamily.</text>
</comment>
<feature type="binding site" evidence="3">
    <location>
        <begin position="52"/>
        <end position="53"/>
    </location>
    <ligand>
        <name>phosphate</name>
        <dbReference type="ChEBI" id="CHEBI:43474"/>
    </ligand>
</feature>
<dbReference type="PANTHER" id="PTHR42679:SF2">
    <property type="entry name" value="S-METHYL-5'-THIOADENOSINE PHOSPHORYLASE"/>
    <property type="match status" value="1"/>
</dbReference>
<dbReference type="InterPro" id="IPR000845">
    <property type="entry name" value="Nucleoside_phosphorylase_d"/>
</dbReference>
<feature type="site" description="Important for substrate specificity" evidence="3">
    <location>
        <position position="221"/>
    </location>
</feature>
<comment type="miscellaneous">
    <text evidence="3">Although this enzyme belongs to the family of MTA phosphorylases based on sequence homology, it has been shown that conserved amino acid substitutions in the substrate binding pocket convert the substrate specificity of this enzyme from 6-aminopurines to 6-oxopurines.</text>
</comment>
<evidence type="ECO:0000259" key="4">
    <source>
        <dbReference type="Pfam" id="PF01048"/>
    </source>
</evidence>
<protein>
    <recommendedName>
        <fullName evidence="3">Probable S-methyl-5'-thioinosine phosphorylase</fullName>
        <ecNumber evidence="3">2.4.2.44</ecNumber>
    </recommendedName>
    <alternativeName>
        <fullName evidence="3">5'-methylthioinosine phosphorylase</fullName>
        <shortName evidence="3">MTI phosphorylase</shortName>
        <shortName evidence="3">MTIP</shortName>
    </alternativeName>
</protein>
<feature type="domain" description="Nucleoside phosphorylase" evidence="4">
    <location>
        <begin position="4"/>
        <end position="244"/>
    </location>
</feature>
<gene>
    <name evidence="5" type="ORF">CKO31_04185</name>
</gene>
<dbReference type="EMBL" id="NRRV01000007">
    <property type="protein sequence ID" value="MBK1629952.1"/>
    <property type="molecule type" value="Genomic_DNA"/>
</dbReference>
<dbReference type="CDD" id="cd09010">
    <property type="entry name" value="MTAP_SsMTAPII_like_MTIP"/>
    <property type="match status" value="1"/>
</dbReference>
<accession>A0ABS1CDR9</accession>
<feature type="binding site" evidence="3">
    <location>
        <begin position="209"/>
        <end position="211"/>
    </location>
    <ligand>
        <name>substrate</name>
    </ligand>
</feature>
<name>A0ABS1CDR9_9GAMM</name>
<dbReference type="Gene3D" id="3.40.50.1580">
    <property type="entry name" value="Nucleoside phosphorylase domain"/>
    <property type="match status" value="1"/>
</dbReference>
<comment type="catalytic activity">
    <reaction evidence="3">
        <text>S-methyl-5'-thioinosine + phosphate = 5-(methylsulfanyl)-alpha-D-ribose 1-phosphate + hypoxanthine</text>
        <dbReference type="Rhea" id="RHEA:30643"/>
        <dbReference type="ChEBI" id="CHEBI:17368"/>
        <dbReference type="ChEBI" id="CHEBI:43474"/>
        <dbReference type="ChEBI" id="CHEBI:48595"/>
        <dbReference type="ChEBI" id="CHEBI:58533"/>
        <dbReference type="EC" id="2.4.2.44"/>
    </reaction>
</comment>
<evidence type="ECO:0000256" key="3">
    <source>
        <dbReference type="HAMAP-Rule" id="MF_01963"/>
    </source>
</evidence>
<keyword evidence="6" id="KW-1185">Reference proteome</keyword>
<feature type="binding site" evidence="3">
    <location>
        <position position="10"/>
    </location>
    <ligand>
        <name>phosphate</name>
        <dbReference type="ChEBI" id="CHEBI:43474"/>
    </ligand>
</feature>
<dbReference type="PANTHER" id="PTHR42679">
    <property type="entry name" value="S-METHYL-5'-THIOADENOSINE PHOSPHORYLASE"/>
    <property type="match status" value="1"/>
</dbReference>
<dbReference type="EC" id="2.4.2.44" evidence="3"/>
<comment type="pathway">
    <text evidence="3">Purine metabolism; purine nucleoside salvage.</text>
</comment>
<comment type="caution">
    <text evidence="3">Lacks conserved residue(s) required for the propagation of feature annotation.</text>
</comment>
<comment type="subunit">
    <text evidence="3">Homotrimer.</text>
</comment>
<dbReference type="HAMAP" id="MF_01963">
    <property type="entry name" value="MTAP"/>
    <property type="match status" value="1"/>
</dbReference>
<dbReference type="RefSeq" id="WP_200234337.1">
    <property type="nucleotide sequence ID" value="NZ_NRRV01000007.1"/>
</dbReference>
<comment type="function">
    <text evidence="3">Catalyzes the reversible phosphorylation of S-methyl-5'-thioinosine (MTI) to hypoxanthine and 5-methylthioribose-1-phosphate. Involved in the breakdown of S-methyl-5'-thioadenosine (MTA), a major by-product of polyamine biosynthesis. Catabolism of (MTA) occurs via deamination to MTI and phosphorolysis to hypoxanthine.</text>
</comment>
<evidence type="ECO:0000313" key="6">
    <source>
        <dbReference type="Proteomes" id="UP000748752"/>
    </source>
</evidence>
<keyword evidence="2 3" id="KW-0808">Transferase</keyword>
<keyword evidence="1 3" id="KW-0328">Glycosyltransferase</keyword>
<feature type="binding site" evidence="3">
    <location>
        <position position="185"/>
    </location>
    <ligand>
        <name>substrate</name>
    </ligand>
</feature>
<dbReference type="SUPFAM" id="SSF53167">
    <property type="entry name" value="Purine and uridine phosphorylases"/>
    <property type="match status" value="1"/>
</dbReference>
<evidence type="ECO:0000256" key="1">
    <source>
        <dbReference type="ARBA" id="ARBA00022676"/>
    </source>
</evidence>
<reference evidence="5 6" key="1">
    <citation type="journal article" date="2020" name="Microorganisms">
        <title>Osmotic Adaptation and Compatible Solute Biosynthesis of Phototrophic Bacteria as Revealed from Genome Analyses.</title>
        <authorList>
            <person name="Imhoff J.F."/>
            <person name="Rahn T."/>
            <person name="Kunzel S."/>
            <person name="Keller A."/>
            <person name="Neulinger S.C."/>
        </authorList>
    </citation>
    <scope>NUCLEOTIDE SEQUENCE [LARGE SCALE GENOMIC DNA]</scope>
    <source>
        <strain evidence="5 6">DSM 6210</strain>
    </source>
</reference>
<comment type="caution">
    <text evidence="5">The sequence shown here is derived from an EMBL/GenBank/DDBJ whole genome shotgun (WGS) entry which is preliminary data.</text>
</comment>
<keyword evidence="3" id="KW-0660">Purine salvage</keyword>
<dbReference type="NCBIfam" id="NF006599">
    <property type="entry name" value="PRK09136.1"/>
    <property type="match status" value="1"/>
</dbReference>
<feature type="binding site" evidence="3">
    <location>
        <position position="186"/>
    </location>
    <ligand>
        <name>phosphate</name>
        <dbReference type="ChEBI" id="CHEBI:43474"/>
    </ligand>
</feature>
<evidence type="ECO:0000256" key="2">
    <source>
        <dbReference type="ARBA" id="ARBA00022679"/>
    </source>
</evidence>
<organism evidence="5 6">
    <name type="scientific">Thiohalocapsa halophila</name>
    <dbReference type="NCBI Taxonomy" id="69359"/>
    <lineage>
        <taxon>Bacteria</taxon>
        <taxon>Pseudomonadati</taxon>
        <taxon>Pseudomonadota</taxon>
        <taxon>Gammaproteobacteria</taxon>
        <taxon>Chromatiales</taxon>
        <taxon>Chromatiaceae</taxon>
        <taxon>Thiohalocapsa</taxon>
    </lineage>
</organism>
<proteinExistence type="inferred from homology"/>
<dbReference type="Proteomes" id="UP000748752">
    <property type="component" value="Unassembled WGS sequence"/>
</dbReference>
<dbReference type="Pfam" id="PF01048">
    <property type="entry name" value="PNP_UDP_1"/>
    <property type="match status" value="1"/>
</dbReference>
<feature type="site" description="Important for substrate specificity" evidence="3">
    <location>
        <position position="167"/>
    </location>
</feature>
<sequence length="246" mass="25858">MGHLGIIGGSGFAALPDVEVAHREWVDTPYGAPSAELLTLRHAGQAFYFLPRHGAGHSIPPHAINYRANVQALADRGVTDVVALGAVGGIAADCGPLRLCVPDQLIDYTWGRLSTFYDGADGDVMHVDFTAPLTPGLRERLLAAAAGAGMDVHAGGTYGVTQGPRLETAAEIRRLERDGCDLVGMTAMPEAVLARERGLNYALLAFVVNWAAGKADGEVTMADIEANLARCADAVRRLLLALVAAH</sequence>
<evidence type="ECO:0000313" key="5">
    <source>
        <dbReference type="EMBL" id="MBK1629952.1"/>
    </source>
</evidence>
<dbReference type="InterPro" id="IPR010044">
    <property type="entry name" value="MTAP"/>
</dbReference>